<dbReference type="SUPFAM" id="SSF46785">
    <property type="entry name" value="Winged helix' DNA-binding domain"/>
    <property type="match status" value="1"/>
</dbReference>
<proteinExistence type="inferred from homology"/>
<dbReference type="PROSITE" id="PS50868">
    <property type="entry name" value="POST_SET"/>
    <property type="match status" value="1"/>
</dbReference>
<dbReference type="PANTHER" id="PTHR18964:SF149">
    <property type="entry name" value="BIFUNCTIONAL UDP-N-ACETYLGLUCOSAMINE 2-EPIMERASE_N-ACETYLMANNOSAMINE KINASE"/>
    <property type="match status" value="1"/>
</dbReference>
<dbReference type="InterPro" id="IPR043129">
    <property type="entry name" value="ATPase_NBD"/>
</dbReference>
<comment type="similarity">
    <text evidence="1">Belongs to the ROK (NagC/XylR) family.</text>
</comment>
<evidence type="ECO:0000259" key="2">
    <source>
        <dbReference type="PROSITE" id="PS50868"/>
    </source>
</evidence>
<sequence length="387" mass="40215">MKPRAGSKALIREINEALVLDIVRAHGPVARATIATRTGLSAATVTGITAKLLQSGLLTESDMVRGAAGRPARLLELGGDTVLAAGVRLSSTEVYVVLVNLRGEVVASHQEPLGTTTRQDVAKTIAQAVGTATARHGSAALIGVGVAVSGVVDHAGGMVRHSGSLGWEGVPLRAVLSETLDVPVVIDSYVNCVAAGLLLFDTVLAGRDLLIFSVGPSLGASVVVQGRIHRGWNGAAGGFAHSRVGGDRGAADRPCHCGAVNCLETFSSHWGIVRELERRLEPTGDLAERDDEVIAEAAETLGTAMANASKMLGPEHVVAAFTKEMNLPVLAGRAEAAFRHQYHHENTPAPDLEFTSADRPALARGAAYVVLARMFTADLTGTGTHAH</sequence>
<dbReference type="InterPro" id="IPR036388">
    <property type="entry name" value="WH-like_DNA-bd_sf"/>
</dbReference>
<protein>
    <submittedName>
        <fullName evidence="3">ROK family transcriptional regulator</fullName>
    </submittedName>
</protein>
<feature type="domain" description="Post-SET" evidence="2">
    <location>
        <begin position="251"/>
        <end position="267"/>
    </location>
</feature>
<dbReference type="SUPFAM" id="SSF53067">
    <property type="entry name" value="Actin-like ATPase domain"/>
    <property type="match status" value="1"/>
</dbReference>
<evidence type="ECO:0000313" key="3">
    <source>
        <dbReference type="EMBL" id="WLQ55259.1"/>
    </source>
</evidence>
<dbReference type="InterPro" id="IPR000600">
    <property type="entry name" value="ROK"/>
</dbReference>
<dbReference type="Gene3D" id="1.10.10.10">
    <property type="entry name" value="Winged helix-like DNA-binding domain superfamily/Winged helix DNA-binding domain"/>
    <property type="match status" value="1"/>
</dbReference>
<dbReference type="Proteomes" id="UP001235744">
    <property type="component" value="Chromosome"/>
</dbReference>
<dbReference type="PANTHER" id="PTHR18964">
    <property type="entry name" value="ROK (REPRESSOR, ORF, KINASE) FAMILY"/>
    <property type="match status" value="1"/>
</dbReference>
<dbReference type="InterPro" id="IPR036390">
    <property type="entry name" value="WH_DNA-bd_sf"/>
</dbReference>
<dbReference type="EMBL" id="CP120988">
    <property type="protein sequence ID" value="WLQ55259.1"/>
    <property type="molecule type" value="Genomic_DNA"/>
</dbReference>
<reference evidence="3 4" key="1">
    <citation type="submission" date="2023-03" db="EMBL/GenBank/DDBJ databases">
        <title>Isolation and description of six Streptomyces strains from soil environments, able to metabolize different microbial glucans.</title>
        <authorList>
            <person name="Widen T."/>
            <person name="Larsbrink J."/>
        </authorList>
    </citation>
    <scope>NUCLEOTIDE SEQUENCE [LARGE SCALE GENOMIC DNA]</scope>
    <source>
        <strain evidence="3 4">Alt2</strain>
    </source>
</reference>
<dbReference type="Gene3D" id="3.30.420.40">
    <property type="match status" value="2"/>
</dbReference>
<organism evidence="3 4">
    <name type="scientific">Streptomyces poriferorum</name>
    <dbReference type="NCBI Taxonomy" id="2798799"/>
    <lineage>
        <taxon>Bacteria</taxon>
        <taxon>Bacillati</taxon>
        <taxon>Actinomycetota</taxon>
        <taxon>Actinomycetes</taxon>
        <taxon>Kitasatosporales</taxon>
        <taxon>Streptomycetaceae</taxon>
        <taxon>Streptomyces</taxon>
    </lineage>
</organism>
<accession>A0ABY9ILJ0</accession>
<dbReference type="InterPro" id="IPR003616">
    <property type="entry name" value="Post-SET_dom"/>
</dbReference>
<evidence type="ECO:0000256" key="1">
    <source>
        <dbReference type="ARBA" id="ARBA00006479"/>
    </source>
</evidence>
<name>A0ABY9ILJ0_9ACTN</name>
<evidence type="ECO:0000313" key="4">
    <source>
        <dbReference type="Proteomes" id="UP001235744"/>
    </source>
</evidence>
<keyword evidence="4" id="KW-1185">Reference proteome</keyword>
<dbReference type="RefSeq" id="WP_306106074.1">
    <property type="nucleotide sequence ID" value="NZ_CP120988.1"/>
</dbReference>
<gene>
    <name evidence="3" type="ORF">P8A19_07305</name>
</gene>
<dbReference type="Pfam" id="PF00480">
    <property type="entry name" value="ROK"/>
    <property type="match status" value="1"/>
</dbReference>